<dbReference type="AlphaFoldDB" id="A0A1Y2G5J9"/>
<dbReference type="GO" id="GO:0008270">
    <property type="term" value="F:zinc ion binding"/>
    <property type="evidence" value="ECO:0007669"/>
    <property type="project" value="UniProtKB-KW"/>
</dbReference>
<dbReference type="GO" id="GO:0000981">
    <property type="term" value="F:DNA-binding transcription factor activity, RNA polymerase II-specific"/>
    <property type="evidence" value="ECO:0007669"/>
    <property type="project" value="TreeGrafter"/>
</dbReference>
<evidence type="ECO:0000256" key="1">
    <source>
        <dbReference type="ARBA" id="ARBA00004123"/>
    </source>
</evidence>
<dbReference type="InterPro" id="IPR039355">
    <property type="entry name" value="Transcription_factor_GATA"/>
</dbReference>
<evidence type="ECO:0000256" key="3">
    <source>
        <dbReference type="ARBA" id="ARBA00022771"/>
    </source>
</evidence>
<keyword evidence="12" id="KW-1185">Reference proteome</keyword>
<comment type="caution">
    <text evidence="11">The sequence shown here is derived from an EMBL/GenBank/DDBJ whole genome shotgun (WGS) entry which is preliminary data.</text>
</comment>
<organism evidence="11 12">
    <name type="scientific">Lobosporangium transversale</name>
    <dbReference type="NCBI Taxonomy" id="64571"/>
    <lineage>
        <taxon>Eukaryota</taxon>
        <taxon>Fungi</taxon>
        <taxon>Fungi incertae sedis</taxon>
        <taxon>Mucoromycota</taxon>
        <taxon>Mortierellomycotina</taxon>
        <taxon>Mortierellomycetes</taxon>
        <taxon>Mortierellales</taxon>
        <taxon>Mortierellaceae</taxon>
        <taxon>Lobosporangium</taxon>
    </lineage>
</organism>
<dbReference type="STRING" id="64571.A0A1Y2G5J9"/>
<keyword evidence="5" id="KW-0805">Transcription regulation</keyword>
<dbReference type="Proteomes" id="UP000193648">
    <property type="component" value="Unassembled WGS sequence"/>
</dbReference>
<dbReference type="InParanoid" id="A0A1Y2G5J9"/>
<evidence type="ECO:0000256" key="8">
    <source>
        <dbReference type="PROSITE-ProRule" id="PRU00094"/>
    </source>
</evidence>
<keyword evidence="7" id="KW-0539">Nucleus</keyword>
<dbReference type="SUPFAM" id="SSF57716">
    <property type="entry name" value="Glucocorticoid receptor-like (DNA-binding domain)"/>
    <property type="match status" value="2"/>
</dbReference>
<dbReference type="GO" id="GO:0000122">
    <property type="term" value="P:negative regulation of transcription by RNA polymerase II"/>
    <property type="evidence" value="ECO:0007669"/>
    <property type="project" value="TreeGrafter"/>
</dbReference>
<protein>
    <submittedName>
        <fullName evidence="11">GATA zinc finger-domain-containing protein</fullName>
    </submittedName>
</protein>
<evidence type="ECO:0000256" key="7">
    <source>
        <dbReference type="ARBA" id="ARBA00023242"/>
    </source>
</evidence>
<dbReference type="Gene3D" id="3.30.50.10">
    <property type="entry name" value="Erythroid Transcription Factor GATA-1, subunit A"/>
    <property type="match status" value="2"/>
</dbReference>
<dbReference type="PRINTS" id="PR00619">
    <property type="entry name" value="GATAZNFINGER"/>
</dbReference>
<accession>A0A1Y2G5J9</accession>
<evidence type="ECO:0000256" key="9">
    <source>
        <dbReference type="SAM" id="MobiDB-lite"/>
    </source>
</evidence>
<evidence type="ECO:0000313" key="11">
    <source>
        <dbReference type="EMBL" id="ORY95972.1"/>
    </source>
</evidence>
<evidence type="ECO:0000256" key="4">
    <source>
        <dbReference type="ARBA" id="ARBA00022833"/>
    </source>
</evidence>
<dbReference type="EMBL" id="MCFF01000081">
    <property type="protein sequence ID" value="ORY95972.1"/>
    <property type="molecule type" value="Genomic_DNA"/>
</dbReference>
<evidence type="ECO:0000256" key="6">
    <source>
        <dbReference type="ARBA" id="ARBA00023163"/>
    </source>
</evidence>
<dbReference type="OrthoDB" id="515401at2759"/>
<dbReference type="PANTHER" id="PTHR10071:SF335">
    <property type="entry name" value="IRON-SENSING TRANSCRIPTIONAL REPRESSOR-RELATED"/>
    <property type="match status" value="1"/>
</dbReference>
<dbReference type="GO" id="GO:0045944">
    <property type="term" value="P:positive regulation of transcription by RNA polymerase II"/>
    <property type="evidence" value="ECO:0007669"/>
    <property type="project" value="TreeGrafter"/>
</dbReference>
<keyword evidence="2" id="KW-0479">Metal-binding</keyword>
<keyword evidence="3 8" id="KW-0863">Zinc-finger</keyword>
<dbReference type="PROSITE" id="PS00344">
    <property type="entry name" value="GATA_ZN_FINGER_1"/>
    <property type="match status" value="1"/>
</dbReference>
<feature type="domain" description="GATA-type" evidence="10">
    <location>
        <begin position="1"/>
        <end position="54"/>
    </location>
</feature>
<name>A0A1Y2G5J9_9FUNG</name>
<reference evidence="11 12" key="1">
    <citation type="submission" date="2016-07" db="EMBL/GenBank/DDBJ databases">
        <title>Pervasive Adenine N6-methylation of Active Genes in Fungi.</title>
        <authorList>
            <consortium name="DOE Joint Genome Institute"/>
            <person name="Mondo S.J."/>
            <person name="Dannebaum R.O."/>
            <person name="Kuo R.C."/>
            <person name="Labutti K."/>
            <person name="Haridas S."/>
            <person name="Kuo A."/>
            <person name="Salamov A."/>
            <person name="Ahrendt S.R."/>
            <person name="Lipzen A."/>
            <person name="Sullivan W."/>
            <person name="Andreopoulos W.B."/>
            <person name="Clum A."/>
            <person name="Lindquist E."/>
            <person name="Daum C."/>
            <person name="Ramamoorthy G.K."/>
            <person name="Gryganskyi A."/>
            <person name="Culley D."/>
            <person name="Magnuson J.K."/>
            <person name="James T.Y."/>
            <person name="O'Malley M.A."/>
            <person name="Stajich J.E."/>
            <person name="Spatafora J.W."/>
            <person name="Visel A."/>
            <person name="Grigoriev I.V."/>
        </authorList>
    </citation>
    <scope>NUCLEOTIDE SEQUENCE [LARGE SCALE GENOMIC DNA]</scope>
    <source>
        <strain evidence="11 12">NRRL 3116</strain>
    </source>
</reference>
<dbReference type="CDD" id="cd00202">
    <property type="entry name" value="ZnF_GATA"/>
    <property type="match status" value="2"/>
</dbReference>
<feature type="domain" description="GATA-type" evidence="10">
    <location>
        <begin position="83"/>
        <end position="136"/>
    </location>
</feature>
<dbReference type="PROSITE" id="PS50114">
    <property type="entry name" value="GATA_ZN_FINGER_2"/>
    <property type="match status" value="2"/>
</dbReference>
<dbReference type="PANTHER" id="PTHR10071">
    <property type="entry name" value="TRANSCRIPTION FACTOR GATA FAMILY MEMBER"/>
    <property type="match status" value="1"/>
</dbReference>
<dbReference type="RefSeq" id="XP_021875413.1">
    <property type="nucleotide sequence ID" value="XM_022020347.1"/>
</dbReference>
<evidence type="ECO:0000313" key="12">
    <source>
        <dbReference type="Proteomes" id="UP000193648"/>
    </source>
</evidence>
<proteinExistence type="predicted"/>
<dbReference type="GO" id="GO:0005634">
    <property type="term" value="C:nucleus"/>
    <property type="evidence" value="ECO:0007669"/>
    <property type="project" value="UniProtKB-SubCell"/>
</dbReference>
<dbReference type="SMART" id="SM00401">
    <property type="entry name" value="ZnF_GATA"/>
    <property type="match status" value="2"/>
</dbReference>
<gene>
    <name evidence="11" type="ORF">BCR41DRAFT_290809</name>
</gene>
<evidence type="ECO:0000256" key="5">
    <source>
        <dbReference type="ARBA" id="ARBA00023015"/>
    </source>
</evidence>
<evidence type="ECO:0000256" key="2">
    <source>
        <dbReference type="ARBA" id="ARBA00022723"/>
    </source>
</evidence>
<feature type="non-terminal residue" evidence="11">
    <location>
        <position position="1"/>
    </location>
</feature>
<dbReference type="GO" id="GO:0000978">
    <property type="term" value="F:RNA polymerase II cis-regulatory region sequence-specific DNA binding"/>
    <property type="evidence" value="ECO:0007669"/>
    <property type="project" value="TreeGrafter"/>
</dbReference>
<feature type="compositionally biased region" description="Low complexity" evidence="9">
    <location>
        <begin position="63"/>
        <end position="80"/>
    </location>
</feature>
<dbReference type="InterPro" id="IPR013088">
    <property type="entry name" value="Znf_NHR/GATA"/>
</dbReference>
<comment type="subcellular location">
    <subcellularLocation>
        <location evidence="1">Nucleus</location>
    </subcellularLocation>
</comment>
<keyword evidence="6" id="KW-0804">Transcription</keyword>
<dbReference type="Pfam" id="PF00320">
    <property type="entry name" value="GATA"/>
    <property type="match status" value="2"/>
</dbReference>
<sequence length="138" mass="15545">ICFNCRVTQTPLWRRTPDRQHSLCNACGLYYKQYGAHRPLNVRHKLPTVLADPRAHALPYGRSSTRSSSPSGPESSASSDSDSDSCIECANCSQTQTPLWRKNEAGEPICNACGLYAKLHKRARPVTMRKSKITRRRR</sequence>
<evidence type="ECO:0000259" key="10">
    <source>
        <dbReference type="PROSITE" id="PS50114"/>
    </source>
</evidence>
<feature type="region of interest" description="Disordered" evidence="9">
    <location>
        <begin position="53"/>
        <end position="86"/>
    </location>
</feature>
<dbReference type="InterPro" id="IPR000679">
    <property type="entry name" value="Znf_GATA"/>
</dbReference>
<feature type="non-terminal residue" evidence="11">
    <location>
        <position position="138"/>
    </location>
</feature>
<dbReference type="GeneID" id="33562191"/>
<keyword evidence="4" id="KW-0862">Zinc</keyword>